<accession>M4QL28</accession>
<dbReference type="CDD" id="cd19862">
    <property type="entry name" value="DSRM_PRKRA-like_rpt1"/>
    <property type="match status" value="1"/>
</dbReference>
<proteinExistence type="evidence at transcript level"/>
<dbReference type="PANTHER" id="PTHR46205:SF3">
    <property type="entry name" value="LOQUACIOUS, ISOFORM B"/>
    <property type="match status" value="1"/>
</dbReference>
<organism evidence="5">
    <name type="scientific">Nilaparvata lugens</name>
    <name type="common">Brown planthopper</name>
    <dbReference type="NCBI Taxonomy" id="108931"/>
    <lineage>
        <taxon>Eukaryota</taxon>
        <taxon>Metazoa</taxon>
        <taxon>Ecdysozoa</taxon>
        <taxon>Arthropoda</taxon>
        <taxon>Hexapoda</taxon>
        <taxon>Insecta</taxon>
        <taxon>Pterygota</taxon>
        <taxon>Neoptera</taxon>
        <taxon>Paraneoptera</taxon>
        <taxon>Hemiptera</taxon>
        <taxon>Auchenorrhyncha</taxon>
        <taxon>Fulgoroidea</taxon>
        <taxon>Delphacidae</taxon>
        <taxon>Delphacinae</taxon>
        <taxon>Nilaparvata</taxon>
    </lineage>
</organism>
<name>M4QL28_NILLU</name>
<dbReference type="GO" id="GO:0070578">
    <property type="term" value="C:RISC-loading complex"/>
    <property type="evidence" value="ECO:0007669"/>
    <property type="project" value="TreeGrafter"/>
</dbReference>
<dbReference type="AlphaFoldDB" id="M4QL28"/>
<feature type="domain" description="DRBM" evidence="4">
    <location>
        <begin position="104"/>
        <end position="172"/>
    </location>
</feature>
<dbReference type="GO" id="GO:0016442">
    <property type="term" value="C:RISC complex"/>
    <property type="evidence" value="ECO:0007669"/>
    <property type="project" value="TreeGrafter"/>
</dbReference>
<dbReference type="InterPro" id="IPR014720">
    <property type="entry name" value="dsRBD_dom"/>
</dbReference>
<evidence type="ECO:0000313" key="5">
    <source>
        <dbReference type="EMBL" id="AGH30333.1"/>
    </source>
</evidence>
<dbReference type="GO" id="GO:0030422">
    <property type="term" value="P:siRNA processing"/>
    <property type="evidence" value="ECO:0007669"/>
    <property type="project" value="TreeGrafter"/>
</dbReference>
<sequence length="335" mass="37379">MSSKTPVSTLHELFVVKGITPYYNLVVNGVGSHNPVFKYRLECGDIVSHGTGKSKKEAKHDAAQNALNQLKNNGLFTEELQEQTVVDEANIPVASPYQDVLKENVVGTLTALCTSNRISEPVYELIGEEGPPHSKTFTIQCSVLHLKEVAQARTKKQAKHKSSKQMIDKLQQYCSLDFTALEEDVDGKPPNTQTETTAANKDFNEEIEQVKNKYAAMQKTKPMVENLGLRISDYHTVGTDCNSFLLHPNFENIKSININEIEDPYAYVLTLLEGTEIELVWEDMPSLPSSTFVYSKCAMLYTSPNWTFTGLGATEAQALKICATEMLKFFQTLLI</sequence>
<dbReference type="EMBL" id="KC316044">
    <property type="protein sequence ID" value="AGH30333.1"/>
    <property type="molecule type" value="mRNA"/>
</dbReference>
<dbReference type="SUPFAM" id="SSF54768">
    <property type="entry name" value="dsRNA-binding domain-like"/>
    <property type="match status" value="2"/>
</dbReference>
<reference evidence="5" key="1">
    <citation type="submission" date="2012-12" db="EMBL/GenBank/DDBJ databases">
        <title>Genome-wide screens for components of RNAi pathway in the rice brown planthopper, Nilaparvata lugens (Hemiptera: Delphacidae).</title>
        <authorList>
            <person name="Xu H.-J."/>
            <person name="Zhang C.-X."/>
        </authorList>
    </citation>
    <scope>NUCLEOTIDE SEQUENCE</scope>
</reference>
<evidence type="ECO:0000256" key="1">
    <source>
        <dbReference type="ARBA" id="ARBA00022884"/>
    </source>
</evidence>
<dbReference type="GO" id="GO:0003725">
    <property type="term" value="F:double-stranded RNA binding"/>
    <property type="evidence" value="ECO:0007669"/>
    <property type="project" value="TreeGrafter"/>
</dbReference>
<dbReference type="GO" id="GO:0070920">
    <property type="term" value="P:regulation of regulatory ncRNA processing"/>
    <property type="evidence" value="ECO:0007669"/>
    <property type="project" value="TreeGrafter"/>
</dbReference>
<dbReference type="GO" id="GO:0035197">
    <property type="term" value="F:siRNA binding"/>
    <property type="evidence" value="ECO:0007669"/>
    <property type="project" value="TreeGrafter"/>
</dbReference>
<feature type="domain" description="DRBM" evidence="4">
    <location>
        <begin position="5"/>
        <end position="72"/>
    </location>
</feature>
<keyword evidence="3" id="KW-0175">Coiled coil</keyword>
<dbReference type="PANTHER" id="PTHR46205">
    <property type="entry name" value="LOQUACIOUS, ISOFORM B"/>
    <property type="match status" value="1"/>
</dbReference>
<evidence type="ECO:0000256" key="3">
    <source>
        <dbReference type="SAM" id="Coils"/>
    </source>
</evidence>
<dbReference type="GO" id="GO:0005737">
    <property type="term" value="C:cytoplasm"/>
    <property type="evidence" value="ECO:0007669"/>
    <property type="project" value="TreeGrafter"/>
</dbReference>
<keyword evidence="1 2" id="KW-0694">RNA-binding</keyword>
<dbReference type="PROSITE" id="PS50137">
    <property type="entry name" value="DS_RBD"/>
    <property type="match status" value="2"/>
</dbReference>
<dbReference type="Pfam" id="PF00035">
    <property type="entry name" value="dsrm"/>
    <property type="match status" value="2"/>
</dbReference>
<dbReference type="GO" id="GO:0005634">
    <property type="term" value="C:nucleus"/>
    <property type="evidence" value="ECO:0007669"/>
    <property type="project" value="TreeGrafter"/>
</dbReference>
<dbReference type="InterPro" id="IPR051247">
    <property type="entry name" value="RLC_Component"/>
</dbReference>
<dbReference type="Gene3D" id="3.30.160.20">
    <property type="match status" value="2"/>
</dbReference>
<feature type="coiled-coil region" evidence="3">
    <location>
        <begin position="193"/>
        <end position="220"/>
    </location>
</feature>
<evidence type="ECO:0000259" key="4">
    <source>
        <dbReference type="PROSITE" id="PS50137"/>
    </source>
</evidence>
<dbReference type="OrthoDB" id="5961559at2759"/>
<evidence type="ECO:0000256" key="2">
    <source>
        <dbReference type="PROSITE-ProRule" id="PRU00266"/>
    </source>
</evidence>
<protein>
    <submittedName>
        <fullName evidence="5">R2D2</fullName>
    </submittedName>
</protein>
<dbReference type="SMART" id="SM00358">
    <property type="entry name" value="DSRM"/>
    <property type="match status" value="2"/>
</dbReference>